<proteinExistence type="inferred from homology"/>
<dbReference type="Proteomes" id="UP000253094">
    <property type="component" value="Unassembled WGS sequence"/>
</dbReference>
<dbReference type="EMBL" id="QOIL01000020">
    <property type="protein sequence ID" value="RCG26195.1"/>
    <property type="molecule type" value="Genomic_DNA"/>
</dbReference>
<dbReference type="SUPFAM" id="SSF56784">
    <property type="entry name" value="HAD-like"/>
    <property type="match status" value="1"/>
</dbReference>
<dbReference type="InterPro" id="IPR051600">
    <property type="entry name" value="Beta-PGM-like"/>
</dbReference>
<dbReference type="InterPro" id="IPR036412">
    <property type="entry name" value="HAD-like_sf"/>
</dbReference>
<dbReference type="OrthoDB" id="9812856at2"/>
<keyword evidence="3" id="KW-0479">Metal-binding</keyword>
<dbReference type="InterPro" id="IPR006439">
    <property type="entry name" value="HAD-SF_hydro_IA"/>
</dbReference>
<dbReference type="PANTHER" id="PTHR46193:SF10">
    <property type="entry name" value="6-PHOSPHOGLUCONATE PHOSPHATASE"/>
    <property type="match status" value="1"/>
</dbReference>
<reference evidence="5 6" key="1">
    <citation type="submission" date="2018-06" db="EMBL/GenBank/DDBJ databases">
        <title>Sphaerisporangium craniellae sp. nov., isolated from a marine sponge in the South China Sea.</title>
        <authorList>
            <person name="Li L."/>
        </authorList>
    </citation>
    <scope>NUCLEOTIDE SEQUENCE [LARGE SCALE GENOMIC DNA]</scope>
    <source>
        <strain evidence="5 6">CCTCC AA 208026</strain>
    </source>
</reference>
<dbReference type="RefSeq" id="WP_114032233.1">
    <property type="nucleotide sequence ID" value="NZ_QOIL01000020.1"/>
</dbReference>
<comment type="caution">
    <text evidence="5">The sequence shown here is derived from an EMBL/GenBank/DDBJ whole genome shotgun (WGS) entry which is preliminary data.</text>
</comment>
<dbReference type="PANTHER" id="PTHR46193">
    <property type="entry name" value="6-PHOSPHOGLUCONATE PHOSPHATASE"/>
    <property type="match status" value="1"/>
</dbReference>
<evidence type="ECO:0000256" key="1">
    <source>
        <dbReference type="ARBA" id="ARBA00001946"/>
    </source>
</evidence>
<sequence length="225" mass="23560">MSDLVIFDLDGVLVDTQDAENGALAYLGGLMGLTIGEGAAAELFSGRKMQECIDLMADMAGCAPPDGAMSIVRARCEELIGPSLEPVDGVADALARIPAPKCVASNSPREIIERRLRGAGVLHHFGGGIYSAYDVGAWKPDPRLFLWAASECGADASGCVVIEDSPVGVDAALEAGMRVLQFTPDPSAGPHREGVPTFSSMRRLPELLRAPAPFTPVTARDGGIR</sequence>
<keyword evidence="4" id="KW-0460">Magnesium</keyword>
<keyword evidence="5" id="KW-0378">Hydrolase</keyword>
<organism evidence="5 6">
    <name type="scientific">Sphaerisporangium album</name>
    <dbReference type="NCBI Taxonomy" id="509200"/>
    <lineage>
        <taxon>Bacteria</taxon>
        <taxon>Bacillati</taxon>
        <taxon>Actinomycetota</taxon>
        <taxon>Actinomycetes</taxon>
        <taxon>Streptosporangiales</taxon>
        <taxon>Streptosporangiaceae</taxon>
        <taxon>Sphaerisporangium</taxon>
    </lineage>
</organism>
<dbReference type="InterPro" id="IPR023198">
    <property type="entry name" value="PGP-like_dom2"/>
</dbReference>
<dbReference type="GO" id="GO:0016787">
    <property type="term" value="F:hydrolase activity"/>
    <property type="evidence" value="ECO:0007669"/>
    <property type="project" value="UniProtKB-KW"/>
</dbReference>
<gene>
    <name evidence="5" type="ORF">DQ384_29940</name>
</gene>
<dbReference type="SFLD" id="SFLDS00003">
    <property type="entry name" value="Haloacid_Dehalogenase"/>
    <property type="match status" value="1"/>
</dbReference>
<evidence type="ECO:0000313" key="6">
    <source>
        <dbReference type="Proteomes" id="UP000253094"/>
    </source>
</evidence>
<evidence type="ECO:0000313" key="5">
    <source>
        <dbReference type="EMBL" id="RCG26195.1"/>
    </source>
</evidence>
<evidence type="ECO:0000256" key="4">
    <source>
        <dbReference type="ARBA" id="ARBA00022842"/>
    </source>
</evidence>
<name>A0A367F916_9ACTN</name>
<dbReference type="InterPro" id="IPR023214">
    <property type="entry name" value="HAD_sf"/>
</dbReference>
<comment type="cofactor">
    <cofactor evidence="1">
        <name>Mg(2+)</name>
        <dbReference type="ChEBI" id="CHEBI:18420"/>
    </cofactor>
</comment>
<comment type="similarity">
    <text evidence="2">Belongs to the HAD-like hydrolase superfamily. CbbY/CbbZ/Gph/YieH family.</text>
</comment>
<keyword evidence="6" id="KW-1185">Reference proteome</keyword>
<accession>A0A367F916</accession>
<dbReference type="Pfam" id="PF00702">
    <property type="entry name" value="Hydrolase"/>
    <property type="match status" value="1"/>
</dbReference>
<protein>
    <submittedName>
        <fullName evidence="5">HAD family hydrolase</fullName>
    </submittedName>
</protein>
<dbReference type="AlphaFoldDB" id="A0A367F916"/>
<dbReference type="GO" id="GO:0046872">
    <property type="term" value="F:metal ion binding"/>
    <property type="evidence" value="ECO:0007669"/>
    <property type="project" value="UniProtKB-KW"/>
</dbReference>
<evidence type="ECO:0000256" key="2">
    <source>
        <dbReference type="ARBA" id="ARBA00006171"/>
    </source>
</evidence>
<dbReference type="NCBIfam" id="TIGR01509">
    <property type="entry name" value="HAD-SF-IA-v3"/>
    <property type="match status" value="1"/>
</dbReference>
<dbReference type="Gene3D" id="3.40.50.1000">
    <property type="entry name" value="HAD superfamily/HAD-like"/>
    <property type="match status" value="1"/>
</dbReference>
<dbReference type="SFLD" id="SFLDG01129">
    <property type="entry name" value="C1.5:_HAD__Beta-PGM__Phosphata"/>
    <property type="match status" value="1"/>
</dbReference>
<dbReference type="Gene3D" id="1.10.150.240">
    <property type="entry name" value="Putative phosphatase, domain 2"/>
    <property type="match status" value="1"/>
</dbReference>
<evidence type="ECO:0000256" key="3">
    <source>
        <dbReference type="ARBA" id="ARBA00022723"/>
    </source>
</evidence>